<dbReference type="AlphaFoldDB" id="A0A550CY23"/>
<comment type="caution">
    <text evidence="2">The sequence shown here is derived from an EMBL/GenBank/DDBJ whole genome shotgun (WGS) entry which is preliminary data.</text>
</comment>
<sequence>MNPFLDSASSETGAAITGIERISLCHRCENSFNAEADDASEDLVDILRAGVLPTPVDAACSDDIIKSAERQLLTAEHELRFLRRAVIQLEKQKCILTHRVGIRRAHIAPVRRLPQEILSEIFYHCCQNFCGINEEHYCMPLVLGAVCKRWRDVAHHDSPRIWTDVGIRDRPDGSVMPAQTLLRRLELYFRNSRGLGLWRRVRYGGREGKHTIPGVAWPLFVKNADRWLNLYIGAPDFFATTGDIALPRLRWLSLDLEEIPLEGDVYKLFERAPALRFVEIDYLDLPLKVPSLPWPQLKRLKTFCTTRYAQAVLPLCTGLATWDHTPAVLAADDWNVVGDARAHRHVLPHLRTLIIDFSVGLDDWSGVLEWFSTPNVEFVSFKWTNPSDSDEEAAEAAELPEDGERLSAFYYASSCCLYLRTVVLEYPNLQARNWVFSMQELRILSLHSDPTLPLDNDCIRQLAIHDAGTPRYLPRLQEVHLRGTMKIRGNTLLKAIKARKTMGRGLTGLFVDISLADMDELGEPVTWARIERNVPGAFIAGLDLLLAHVMKKERRKRTFGIIRHPRPEEDDASQS</sequence>
<accession>A0A550CY23</accession>
<organism evidence="2 3">
    <name type="scientific">Schizophyllum amplum</name>
    <dbReference type="NCBI Taxonomy" id="97359"/>
    <lineage>
        <taxon>Eukaryota</taxon>
        <taxon>Fungi</taxon>
        <taxon>Dikarya</taxon>
        <taxon>Basidiomycota</taxon>
        <taxon>Agaricomycotina</taxon>
        <taxon>Agaricomycetes</taxon>
        <taxon>Agaricomycetidae</taxon>
        <taxon>Agaricales</taxon>
        <taxon>Schizophyllaceae</taxon>
        <taxon>Schizophyllum</taxon>
    </lineage>
</organism>
<reference evidence="2 3" key="1">
    <citation type="journal article" date="2019" name="New Phytol.">
        <title>Comparative genomics reveals unique wood-decay strategies and fruiting body development in the Schizophyllaceae.</title>
        <authorList>
            <person name="Almasi E."/>
            <person name="Sahu N."/>
            <person name="Krizsan K."/>
            <person name="Balint B."/>
            <person name="Kovacs G.M."/>
            <person name="Kiss B."/>
            <person name="Cseklye J."/>
            <person name="Drula E."/>
            <person name="Henrissat B."/>
            <person name="Nagy I."/>
            <person name="Chovatia M."/>
            <person name="Adam C."/>
            <person name="LaButti K."/>
            <person name="Lipzen A."/>
            <person name="Riley R."/>
            <person name="Grigoriev I.V."/>
            <person name="Nagy L.G."/>
        </authorList>
    </citation>
    <scope>NUCLEOTIDE SEQUENCE [LARGE SCALE GENOMIC DNA]</scope>
    <source>
        <strain evidence="2 3">NL-1724</strain>
    </source>
</reference>
<name>A0A550CY23_9AGAR</name>
<dbReference type="STRING" id="97359.A0A550CY23"/>
<feature type="coiled-coil region" evidence="1">
    <location>
        <begin position="65"/>
        <end position="92"/>
    </location>
</feature>
<keyword evidence="1" id="KW-0175">Coiled coil</keyword>
<proteinExistence type="predicted"/>
<keyword evidence="3" id="KW-1185">Reference proteome</keyword>
<dbReference type="Proteomes" id="UP000320762">
    <property type="component" value="Unassembled WGS sequence"/>
</dbReference>
<dbReference type="EMBL" id="VDMD01000001">
    <property type="protein sequence ID" value="TRM69702.1"/>
    <property type="molecule type" value="Genomic_DNA"/>
</dbReference>
<evidence type="ECO:0000313" key="3">
    <source>
        <dbReference type="Proteomes" id="UP000320762"/>
    </source>
</evidence>
<evidence type="ECO:0000313" key="2">
    <source>
        <dbReference type="EMBL" id="TRM69702.1"/>
    </source>
</evidence>
<evidence type="ECO:0000256" key="1">
    <source>
        <dbReference type="SAM" id="Coils"/>
    </source>
</evidence>
<gene>
    <name evidence="2" type="ORF">BD626DRAFT_625021</name>
</gene>
<dbReference type="Gene3D" id="1.20.1280.50">
    <property type="match status" value="1"/>
</dbReference>
<protein>
    <submittedName>
        <fullName evidence="2">Uncharacterized protein</fullName>
    </submittedName>
</protein>
<dbReference type="OrthoDB" id="2911131at2759"/>